<dbReference type="InterPro" id="IPR043136">
    <property type="entry name" value="B30.2/SPRY_sf"/>
</dbReference>
<evidence type="ECO:0000313" key="2">
    <source>
        <dbReference type="EMBL" id="CAF4430638.1"/>
    </source>
</evidence>
<dbReference type="Gene3D" id="2.60.120.920">
    <property type="match status" value="1"/>
</dbReference>
<accession>A0A8S3A2W1</accession>
<dbReference type="PROSITE" id="PS50188">
    <property type="entry name" value="B302_SPRY"/>
    <property type="match status" value="1"/>
</dbReference>
<comment type="caution">
    <text evidence="3">The sequence shown here is derived from an EMBL/GenBank/DDBJ whole genome shotgun (WGS) entry which is preliminary data.</text>
</comment>
<proteinExistence type="predicted"/>
<dbReference type="Proteomes" id="UP000681967">
    <property type="component" value="Unassembled WGS sequence"/>
</dbReference>
<dbReference type="Proteomes" id="UP000681720">
    <property type="component" value="Unassembled WGS sequence"/>
</dbReference>
<protein>
    <recommendedName>
        <fullName evidence="1">B30.2/SPRY domain-containing protein</fullName>
    </recommendedName>
</protein>
<reference evidence="3" key="1">
    <citation type="submission" date="2021-02" db="EMBL/GenBank/DDBJ databases">
        <authorList>
            <person name="Nowell W R."/>
        </authorList>
    </citation>
    <scope>NUCLEOTIDE SEQUENCE</scope>
</reference>
<dbReference type="AlphaFoldDB" id="A0A8S3A2W1"/>
<dbReference type="EMBL" id="CAJOBH010062240">
    <property type="protein sequence ID" value="CAF4430638.1"/>
    <property type="molecule type" value="Genomic_DNA"/>
</dbReference>
<gene>
    <name evidence="2" type="ORF">BYL167_LOCUS32884</name>
    <name evidence="3" type="ORF">GIL414_LOCUS40965</name>
</gene>
<feature type="domain" description="B30.2/SPRY" evidence="1">
    <location>
        <begin position="1"/>
        <end position="81"/>
    </location>
</feature>
<feature type="non-terminal residue" evidence="3">
    <location>
        <position position="1"/>
    </location>
</feature>
<dbReference type="InterPro" id="IPR001870">
    <property type="entry name" value="B30.2/SPRY"/>
</dbReference>
<evidence type="ECO:0000259" key="1">
    <source>
        <dbReference type="PROSITE" id="PS50188"/>
    </source>
</evidence>
<evidence type="ECO:0000313" key="4">
    <source>
        <dbReference type="Proteomes" id="UP000681720"/>
    </source>
</evidence>
<name>A0A8S3A2W1_9BILA</name>
<organism evidence="3 4">
    <name type="scientific">Rotaria magnacalcarata</name>
    <dbReference type="NCBI Taxonomy" id="392030"/>
    <lineage>
        <taxon>Eukaryota</taxon>
        <taxon>Metazoa</taxon>
        <taxon>Spiralia</taxon>
        <taxon>Gnathifera</taxon>
        <taxon>Rotifera</taxon>
        <taxon>Eurotatoria</taxon>
        <taxon>Bdelloidea</taxon>
        <taxon>Philodinida</taxon>
        <taxon>Philodinidae</taxon>
        <taxon>Rotaria</taxon>
    </lineage>
</organism>
<dbReference type="SUPFAM" id="SSF49899">
    <property type="entry name" value="Concanavalin A-like lectins/glucanases"/>
    <property type="match status" value="1"/>
</dbReference>
<feature type="non-terminal residue" evidence="3">
    <location>
        <position position="81"/>
    </location>
</feature>
<dbReference type="InterPro" id="IPR013320">
    <property type="entry name" value="ConA-like_dom_sf"/>
</dbReference>
<sequence>GRVNITDDTNTIRYPTFILDGVEFNEGNWYFCVKLILGGAGQIGWATTGFTPMPDNSKGVGEDQFSWCYDGSRGICYHNTS</sequence>
<evidence type="ECO:0000313" key="3">
    <source>
        <dbReference type="EMBL" id="CAF4648823.1"/>
    </source>
</evidence>
<dbReference type="EMBL" id="CAJOBJ010114842">
    <property type="protein sequence ID" value="CAF4648823.1"/>
    <property type="molecule type" value="Genomic_DNA"/>
</dbReference>